<gene>
    <name evidence="1" type="ORF">PDIGIT_LOCUS2978</name>
</gene>
<organism evidence="1 2">
    <name type="scientific">Periconia digitata</name>
    <dbReference type="NCBI Taxonomy" id="1303443"/>
    <lineage>
        <taxon>Eukaryota</taxon>
        <taxon>Fungi</taxon>
        <taxon>Dikarya</taxon>
        <taxon>Ascomycota</taxon>
        <taxon>Pezizomycotina</taxon>
        <taxon>Dothideomycetes</taxon>
        <taxon>Pleosporomycetidae</taxon>
        <taxon>Pleosporales</taxon>
        <taxon>Massarineae</taxon>
        <taxon>Periconiaceae</taxon>
        <taxon>Periconia</taxon>
    </lineage>
</organism>
<protein>
    <submittedName>
        <fullName evidence="1">Uncharacterized protein</fullName>
    </submittedName>
</protein>
<evidence type="ECO:0000313" key="1">
    <source>
        <dbReference type="EMBL" id="CAI6304744.1"/>
    </source>
</evidence>
<dbReference type="Proteomes" id="UP001152607">
    <property type="component" value="Unassembled WGS sequence"/>
</dbReference>
<reference evidence="1" key="1">
    <citation type="submission" date="2023-01" db="EMBL/GenBank/DDBJ databases">
        <authorList>
            <person name="Van Ghelder C."/>
            <person name="Rancurel C."/>
        </authorList>
    </citation>
    <scope>NUCLEOTIDE SEQUENCE</scope>
    <source>
        <strain evidence="1">CNCM I-4278</strain>
    </source>
</reference>
<comment type="caution">
    <text evidence="1">The sequence shown here is derived from an EMBL/GenBank/DDBJ whole genome shotgun (WGS) entry which is preliminary data.</text>
</comment>
<name>A0A9W4XRD6_9PLEO</name>
<dbReference type="AlphaFoldDB" id="A0A9W4XRD6"/>
<sequence>MPSTNAQDNVRARGGASGIWWYCNGQQIQAIPNATRPPQGAQHFKTFSMFFCSGYGFWVLRGDATNAASLASEAWHPLRFDYEENDYSTYITNAGSRRNLNWTRPDQRWPGILFPDIYHNPTMVTPNLQYGGLRGDLPIFLSLIAFSMRREVLAPMLPNMFINGAWNVHSHPSGRVDRRGVVVYVYTAPQNWAPNSTINELHRYEDGVYSNYYN</sequence>
<accession>A0A9W4XRD6</accession>
<proteinExistence type="predicted"/>
<evidence type="ECO:0000313" key="2">
    <source>
        <dbReference type="Proteomes" id="UP001152607"/>
    </source>
</evidence>
<keyword evidence="2" id="KW-1185">Reference proteome</keyword>
<dbReference type="OrthoDB" id="5243686at2759"/>
<dbReference type="EMBL" id="CAOQHR010000002">
    <property type="protein sequence ID" value="CAI6304744.1"/>
    <property type="molecule type" value="Genomic_DNA"/>
</dbReference>